<evidence type="ECO:0000256" key="5">
    <source>
        <dbReference type="ARBA" id="ARBA00023172"/>
    </source>
</evidence>
<keyword evidence="9" id="KW-1185">Reference proteome</keyword>
<evidence type="ECO:0000256" key="7">
    <source>
        <dbReference type="SAM" id="MobiDB-lite"/>
    </source>
</evidence>
<evidence type="ECO:0000256" key="6">
    <source>
        <dbReference type="RuleBase" id="RU365089"/>
    </source>
</evidence>
<dbReference type="GO" id="GO:0004803">
    <property type="term" value="F:transposase activity"/>
    <property type="evidence" value="ECO:0007669"/>
    <property type="project" value="UniProtKB-UniRule"/>
</dbReference>
<dbReference type="GO" id="GO:0003677">
    <property type="term" value="F:DNA binding"/>
    <property type="evidence" value="ECO:0007669"/>
    <property type="project" value="UniProtKB-UniRule"/>
</dbReference>
<dbReference type="PANTHER" id="PTHR33217:SF9">
    <property type="entry name" value="MUTATOR FAMILY TRANSPOSASE"/>
    <property type="match status" value="1"/>
</dbReference>
<sequence length="127" mass="14417">MEYDTHEPEPRPATGVDDPLTDLLRRGARDLLKQAVEAELQTFLDDTADRRLPDGRQAVVRNGHQPERTLQTGIDDVPVRLPKTRDRSGAGLRFHSGLLPPYLRRTRPIEELLPWLYLKGISTGDEI</sequence>
<feature type="region of interest" description="Disordered" evidence="7">
    <location>
        <begin position="1"/>
        <end position="21"/>
    </location>
</feature>
<keyword evidence="5 6" id="KW-0233">DNA recombination</keyword>
<evidence type="ECO:0000313" key="9">
    <source>
        <dbReference type="Proteomes" id="UP000285310"/>
    </source>
</evidence>
<dbReference type="PANTHER" id="PTHR33217">
    <property type="entry name" value="TRANSPOSASE FOR INSERTION SEQUENCE ELEMENT IS1081"/>
    <property type="match status" value="1"/>
</dbReference>
<proteinExistence type="inferred from homology"/>
<comment type="caution">
    <text evidence="8">The sequence shown here is derived from an EMBL/GenBank/DDBJ whole genome shotgun (WGS) entry which is preliminary data.</text>
</comment>
<comment type="function">
    <text evidence="1 6">Required for the transposition of the insertion element.</text>
</comment>
<evidence type="ECO:0000256" key="3">
    <source>
        <dbReference type="ARBA" id="ARBA00022578"/>
    </source>
</evidence>
<dbReference type="InterPro" id="IPR001207">
    <property type="entry name" value="Transposase_mutator"/>
</dbReference>
<protein>
    <recommendedName>
        <fullName evidence="6">Mutator family transposase</fullName>
    </recommendedName>
</protein>
<evidence type="ECO:0000256" key="1">
    <source>
        <dbReference type="ARBA" id="ARBA00002190"/>
    </source>
</evidence>
<reference evidence="8 9" key="1">
    <citation type="submission" date="2013-10" db="EMBL/GenBank/DDBJ databases">
        <title>Salinisphaera japonica YTM-1 Genome Sequencing.</title>
        <authorList>
            <person name="Lai Q."/>
            <person name="Li C."/>
            <person name="Shao Z."/>
        </authorList>
    </citation>
    <scope>NUCLEOTIDE SEQUENCE [LARGE SCALE GENOMIC DNA]</scope>
    <source>
        <strain evidence="8 9">YTM-1</strain>
    </source>
</reference>
<comment type="similarity">
    <text evidence="2 6">Belongs to the transposase mutator family.</text>
</comment>
<name>A0A423PKK4_9GAMM</name>
<evidence type="ECO:0000256" key="2">
    <source>
        <dbReference type="ARBA" id="ARBA00010961"/>
    </source>
</evidence>
<dbReference type="InParanoid" id="A0A423PKK4"/>
<keyword evidence="6" id="KW-0814">Transposable element</keyword>
<keyword evidence="4 6" id="KW-0238">DNA-binding</keyword>
<accession>A0A423PKK4</accession>
<dbReference type="AlphaFoldDB" id="A0A423PKK4"/>
<feature type="compositionally biased region" description="Basic and acidic residues" evidence="7">
    <location>
        <begin position="1"/>
        <end position="10"/>
    </location>
</feature>
<dbReference type="GO" id="GO:0006313">
    <property type="term" value="P:DNA transposition"/>
    <property type="evidence" value="ECO:0007669"/>
    <property type="project" value="UniProtKB-UniRule"/>
</dbReference>
<dbReference type="Pfam" id="PF00872">
    <property type="entry name" value="Transposase_mut"/>
    <property type="match status" value="1"/>
</dbReference>
<dbReference type="EMBL" id="AYKG01000037">
    <property type="protein sequence ID" value="ROO26136.1"/>
    <property type="molecule type" value="Genomic_DNA"/>
</dbReference>
<gene>
    <name evidence="8" type="ORF">SAJA_11605</name>
</gene>
<organism evidence="8 9">
    <name type="scientific">Salinisphaera japonica YTM-1</name>
    <dbReference type="NCBI Taxonomy" id="1209778"/>
    <lineage>
        <taxon>Bacteria</taxon>
        <taxon>Pseudomonadati</taxon>
        <taxon>Pseudomonadota</taxon>
        <taxon>Gammaproteobacteria</taxon>
        <taxon>Salinisphaerales</taxon>
        <taxon>Salinisphaeraceae</taxon>
        <taxon>Salinisphaera</taxon>
    </lineage>
</organism>
<evidence type="ECO:0000256" key="4">
    <source>
        <dbReference type="ARBA" id="ARBA00023125"/>
    </source>
</evidence>
<evidence type="ECO:0000313" key="8">
    <source>
        <dbReference type="EMBL" id="ROO26136.1"/>
    </source>
</evidence>
<keyword evidence="3 6" id="KW-0815">Transposition</keyword>
<dbReference type="Proteomes" id="UP000285310">
    <property type="component" value="Unassembled WGS sequence"/>
</dbReference>